<accession>A0A9P5NTC6</accession>
<gene>
    <name evidence="3" type="ORF">CPB84DRAFT_246038</name>
</gene>
<feature type="compositionally biased region" description="Basic and acidic residues" evidence="1">
    <location>
        <begin position="107"/>
        <end position="120"/>
    </location>
</feature>
<dbReference type="EMBL" id="JADNYJ010000013">
    <property type="protein sequence ID" value="KAF8907927.1"/>
    <property type="molecule type" value="Genomic_DNA"/>
</dbReference>
<feature type="compositionally biased region" description="Gly residues" evidence="1">
    <location>
        <begin position="220"/>
        <end position="238"/>
    </location>
</feature>
<feature type="transmembrane region" description="Helical" evidence="2">
    <location>
        <begin position="21"/>
        <end position="47"/>
    </location>
</feature>
<evidence type="ECO:0000256" key="2">
    <source>
        <dbReference type="SAM" id="Phobius"/>
    </source>
</evidence>
<reference evidence="3" key="1">
    <citation type="submission" date="2020-11" db="EMBL/GenBank/DDBJ databases">
        <authorList>
            <consortium name="DOE Joint Genome Institute"/>
            <person name="Ahrendt S."/>
            <person name="Riley R."/>
            <person name="Andreopoulos W."/>
            <person name="LaButti K."/>
            <person name="Pangilinan J."/>
            <person name="Ruiz-duenas F.J."/>
            <person name="Barrasa J.M."/>
            <person name="Sanchez-Garcia M."/>
            <person name="Camarero S."/>
            <person name="Miyauchi S."/>
            <person name="Serrano A."/>
            <person name="Linde D."/>
            <person name="Babiker R."/>
            <person name="Drula E."/>
            <person name="Ayuso-Fernandez I."/>
            <person name="Pacheco R."/>
            <person name="Padilla G."/>
            <person name="Ferreira P."/>
            <person name="Barriuso J."/>
            <person name="Kellner H."/>
            <person name="Castanera R."/>
            <person name="Alfaro M."/>
            <person name="Ramirez L."/>
            <person name="Pisabarro A.G."/>
            <person name="Kuo A."/>
            <person name="Tritt A."/>
            <person name="Lipzen A."/>
            <person name="He G."/>
            <person name="Yan M."/>
            <person name="Ng V."/>
            <person name="Cullen D."/>
            <person name="Martin F."/>
            <person name="Rosso M.-N."/>
            <person name="Henrissat B."/>
            <person name="Hibbett D."/>
            <person name="Martinez A.T."/>
            <person name="Grigoriev I.V."/>
        </authorList>
    </citation>
    <scope>NUCLEOTIDE SEQUENCE</scope>
    <source>
        <strain evidence="3">AH 44721</strain>
    </source>
</reference>
<evidence type="ECO:0000256" key="1">
    <source>
        <dbReference type="SAM" id="MobiDB-lite"/>
    </source>
</evidence>
<comment type="caution">
    <text evidence="3">The sequence shown here is derived from an EMBL/GenBank/DDBJ whole genome shotgun (WGS) entry which is preliminary data.</text>
</comment>
<feature type="compositionally biased region" description="Basic and acidic residues" evidence="1">
    <location>
        <begin position="185"/>
        <end position="197"/>
    </location>
</feature>
<evidence type="ECO:0000313" key="4">
    <source>
        <dbReference type="Proteomes" id="UP000724874"/>
    </source>
</evidence>
<dbReference type="AlphaFoldDB" id="A0A9P5NTC6"/>
<name>A0A9P5NTC6_GYMJU</name>
<keyword evidence="2" id="KW-1133">Transmembrane helix</keyword>
<sequence length="252" mass="26611">MDLLLVKGAAMREIILLLEALAGIHAIVSMILEVFVLYFDLLLWIVFHVLVSDTYPPGPSGPSYDDRYVPGPPADRGRLPPAGYNASYSRVRPRSPSPIRRGPGPPDDSRPPLKRAREDYPPDYYTPNSGGRRPSDYPGPPPRSGSPGPPPSSSGWGGPPPPPPPTTGSSASSMGVGPPHSHPSSGDRDYRMGREPPMDYGPPPGGYDRPRSPGPPGPPGGGGRMPYNRGGGGGYGRGGEPRDRGGYGVPRP</sequence>
<organism evidence="3 4">
    <name type="scientific">Gymnopilus junonius</name>
    <name type="common">Spectacular rustgill mushroom</name>
    <name type="synonym">Gymnopilus spectabilis subsp. junonius</name>
    <dbReference type="NCBI Taxonomy" id="109634"/>
    <lineage>
        <taxon>Eukaryota</taxon>
        <taxon>Fungi</taxon>
        <taxon>Dikarya</taxon>
        <taxon>Basidiomycota</taxon>
        <taxon>Agaricomycotina</taxon>
        <taxon>Agaricomycetes</taxon>
        <taxon>Agaricomycetidae</taxon>
        <taxon>Agaricales</taxon>
        <taxon>Agaricineae</taxon>
        <taxon>Hymenogastraceae</taxon>
        <taxon>Gymnopilus</taxon>
    </lineage>
</organism>
<keyword evidence="2" id="KW-0812">Transmembrane</keyword>
<keyword evidence="4" id="KW-1185">Reference proteome</keyword>
<protein>
    <submittedName>
        <fullName evidence="3">Uncharacterized protein</fullName>
    </submittedName>
</protein>
<keyword evidence="2" id="KW-0472">Membrane</keyword>
<feature type="compositionally biased region" description="Pro residues" evidence="1">
    <location>
        <begin position="137"/>
        <end position="166"/>
    </location>
</feature>
<proteinExistence type="predicted"/>
<dbReference type="Proteomes" id="UP000724874">
    <property type="component" value="Unassembled WGS sequence"/>
</dbReference>
<evidence type="ECO:0000313" key="3">
    <source>
        <dbReference type="EMBL" id="KAF8907927.1"/>
    </source>
</evidence>
<feature type="region of interest" description="Disordered" evidence="1">
    <location>
        <begin position="58"/>
        <end position="252"/>
    </location>
</feature>